<dbReference type="PANTHER" id="PTHR13767">
    <property type="entry name" value="TRNA-PSEUDOURIDINE SYNTHASE"/>
    <property type="match status" value="1"/>
</dbReference>
<evidence type="ECO:0000259" key="7">
    <source>
        <dbReference type="Pfam" id="PF16198"/>
    </source>
</evidence>
<dbReference type="Pfam" id="PF01509">
    <property type="entry name" value="TruB_N"/>
    <property type="match status" value="1"/>
</dbReference>
<dbReference type="GO" id="GO:0003723">
    <property type="term" value="F:RNA binding"/>
    <property type="evidence" value="ECO:0007669"/>
    <property type="project" value="InterPro"/>
</dbReference>
<dbReference type="GO" id="GO:0160148">
    <property type="term" value="F:tRNA pseudouridine(55) synthase activity"/>
    <property type="evidence" value="ECO:0007669"/>
    <property type="project" value="UniProtKB-EC"/>
</dbReference>
<dbReference type="PANTHER" id="PTHR13767:SF2">
    <property type="entry name" value="PSEUDOURIDYLATE SYNTHASE TRUB1"/>
    <property type="match status" value="1"/>
</dbReference>
<name>A0A1W6MRT6_9HYPH</name>
<dbReference type="EMBL" id="CP019948">
    <property type="protein sequence ID" value="ARN80304.1"/>
    <property type="molecule type" value="Genomic_DNA"/>
</dbReference>
<comment type="function">
    <text evidence="5">Responsible for synthesis of pseudouridine from uracil-55 in the psi GC loop of transfer RNAs.</text>
</comment>
<dbReference type="NCBIfam" id="TIGR00431">
    <property type="entry name" value="TruB"/>
    <property type="match status" value="1"/>
</dbReference>
<keyword evidence="4 5" id="KW-0413">Isomerase</keyword>
<dbReference type="CDD" id="cd02573">
    <property type="entry name" value="PseudoU_synth_EcTruB"/>
    <property type="match status" value="1"/>
</dbReference>
<comment type="similarity">
    <text evidence="2 5">Belongs to the pseudouridine synthase TruB family. Type 1 subfamily.</text>
</comment>
<dbReference type="AlphaFoldDB" id="A0A1W6MRT6"/>
<accession>A0A1W6MRT6</accession>
<dbReference type="InterPro" id="IPR014780">
    <property type="entry name" value="tRNA_psdUridine_synth_TruB"/>
</dbReference>
<dbReference type="Proteomes" id="UP000193978">
    <property type="component" value="Chromosome"/>
</dbReference>
<evidence type="ECO:0000256" key="5">
    <source>
        <dbReference type="HAMAP-Rule" id="MF_01080"/>
    </source>
</evidence>
<dbReference type="Gene3D" id="3.30.2350.10">
    <property type="entry name" value="Pseudouridine synthase"/>
    <property type="match status" value="1"/>
</dbReference>
<dbReference type="OrthoDB" id="9802309at2"/>
<dbReference type="KEGG" id="mbry:B1812_03525"/>
<evidence type="ECO:0000313" key="9">
    <source>
        <dbReference type="Proteomes" id="UP000193978"/>
    </source>
</evidence>
<dbReference type="HAMAP" id="MF_01080">
    <property type="entry name" value="TruB_bact"/>
    <property type="match status" value="1"/>
</dbReference>
<feature type="domain" description="tRNA pseudouridylate synthase B C-terminal" evidence="7">
    <location>
        <begin position="181"/>
        <end position="221"/>
    </location>
</feature>
<dbReference type="GO" id="GO:1990481">
    <property type="term" value="P:mRNA pseudouridine synthesis"/>
    <property type="evidence" value="ECO:0007669"/>
    <property type="project" value="TreeGrafter"/>
</dbReference>
<dbReference type="Pfam" id="PF16198">
    <property type="entry name" value="TruB_C_2"/>
    <property type="match status" value="1"/>
</dbReference>
<keyword evidence="3 5" id="KW-0819">tRNA processing</keyword>
<dbReference type="InterPro" id="IPR020103">
    <property type="entry name" value="PsdUridine_synth_cat_dom_sf"/>
</dbReference>
<sequence length="300" mass="32375">MNQKKSNRAVVDGWVVLDKPVGMTSTQAVSRLKRVYNAKKAGHAGTLDPLASGILPVAFGEATKTVPFVQDGEKSYLFTVRWGAETNTDDSDGEIVETSEARPERQAIEALLGQFTGDIQQVPPQFSAIKIAGERAYDLAREGEIVELQPRRVTIHRLVIIEHLGDETKLQMDCGKGAYVRAIARDLGRLLGCFGHVTELRRTRVGPFVEDDAFGFEEIEAEDGAGEAMLSVEAGLAELPCVVVDRDAAARLRRGGSLILRGRDAPIGGVVYAACAGTPIAFGEVVEGALEPSRVFNLPF</sequence>
<organism evidence="8 9">
    <name type="scientific">Methylocystis bryophila</name>
    <dbReference type="NCBI Taxonomy" id="655015"/>
    <lineage>
        <taxon>Bacteria</taxon>
        <taxon>Pseudomonadati</taxon>
        <taxon>Pseudomonadota</taxon>
        <taxon>Alphaproteobacteria</taxon>
        <taxon>Hyphomicrobiales</taxon>
        <taxon>Methylocystaceae</taxon>
        <taxon>Methylocystis</taxon>
    </lineage>
</organism>
<dbReference type="EC" id="5.4.99.25" evidence="5"/>
<dbReference type="STRING" id="655015.B1812_03525"/>
<reference evidence="8 9" key="1">
    <citation type="submission" date="2017-02" db="EMBL/GenBank/DDBJ databases">
        <authorList>
            <person name="Peterson S.W."/>
        </authorList>
    </citation>
    <scope>NUCLEOTIDE SEQUENCE [LARGE SCALE GENOMIC DNA]</scope>
    <source>
        <strain evidence="8 9">S285</strain>
    </source>
</reference>
<keyword evidence="9" id="KW-1185">Reference proteome</keyword>
<dbReference type="GO" id="GO:0031119">
    <property type="term" value="P:tRNA pseudouridine synthesis"/>
    <property type="evidence" value="ECO:0007669"/>
    <property type="project" value="UniProtKB-UniRule"/>
</dbReference>
<dbReference type="SUPFAM" id="SSF55120">
    <property type="entry name" value="Pseudouridine synthase"/>
    <property type="match status" value="1"/>
</dbReference>
<evidence type="ECO:0000313" key="8">
    <source>
        <dbReference type="EMBL" id="ARN80304.1"/>
    </source>
</evidence>
<proteinExistence type="inferred from homology"/>
<dbReference type="InterPro" id="IPR032819">
    <property type="entry name" value="TruB_C"/>
</dbReference>
<gene>
    <name evidence="5" type="primary">truB</name>
    <name evidence="8" type="ORF">B1812_03525</name>
</gene>
<protein>
    <recommendedName>
        <fullName evidence="5">tRNA pseudouridine synthase B</fullName>
        <ecNumber evidence="5">5.4.99.25</ecNumber>
    </recommendedName>
    <alternativeName>
        <fullName evidence="5">tRNA pseudouridine(55) synthase</fullName>
        <shortName evidence="5">Psi55 synthase</shortName>
    </alternativeName>
    <alternativeName>
        <fullName evidence="5">tRNA pseudouridylate synthase</fullName>
    </alternativeName>
    <alternativeName>
        <fullName evidence="5">tRNA-uridine isomerase</fullName>
    </alternativeName>
</protein>
<feature type="active site" description="Nucleophile" evidence="5">
    <location>
        <position position="48"/>
    </location>
</feature>
<evidence type="ECO:0000256" key="2">
    <source>
        <dbReference type="ARBA" id="ARBA00005642"/>
    </source>
</evidence>
<dbReference type="RefSeq" id="WP_085770369.1">
    <property type="nucleotide sequence ID" value="NZ_AP027149.1"/>
</dbReference>
<evidence type="ECO:0000256" key="1">
    <source>
        <dbReference type="ARBA" id="ARBA00000385"/>
    </source>
</evidence>
<comment type="catalytic activity">
    <reaction evidence="1 5">
        <text>uridine(55) in tRNA = pseudouridine(55) in tRNA</text>
        <dbReference type="Rhea" id="RHEA:42532"/>
        <dbReference type="Rhea" id="RHEA-COMP:10101"/>
        <dbReference type="Rhea" id="RHEA-COMP:10102"/>
        <dbReference type="ChEBI" id="CHEBI:65314"/>
        <dbReference type="ChEBI" id="CHEBI:65315"/>
        <dbReference type="EC" id="5.4.99.25"/>
    </reaction>
</comment>
<evidence type="ECO:0000259" key="6">
    <source>
        <dbReference type="Pfam" id="PF01509"/>
    </source>
</evidence>
<evidence type="ECO:0000256" key="3">
    <source>
        <dbReference type="ARBA" id="ARBA00022694"/>
    </source>
</evidence>
<dbReference type="InterPro" id="IPR002501">
    <property type="entry name" value="PsdUridine_synth_N"/>
</dbReference>
<feature type="domain" description="Pseudouridine synthase II N-terminal" evidence="6">
    <location>
        <begin position="33"/>
        <end position="180"/>
    </location>
</feature>
<evidence type="ECO:0000256" key="4">
    <source>
        <dbReference type="ARBA" id="ARBA00023235"/>
    </source>
</evidence>